<protein>
    <submittedName>
        <fullName evidence="5">ABC transporter</fullName>
    </submittedName>
</protein>
<dbReference type="GO" id="GO:0043190">
    <property type="term" value="C:ATP-binding cassette (ABC) transporter complex"/>
    <property type="evidence" value="ECO:0007669"/>
    <property type="project" value="InterPro"/>
</dbReference>
<keyword evidence="6" id="KW-1185">Reference proteome</keyword>
<dbReference type="GO" id="GO:0005524">
    <property type="term" value="F:ATP binding"/>
    <property type="evidence" value="ECO:0007669"/>
    <property type="project" value="UniProtKB-KW"/>
</dbReference>
<dbReference type="SUPFAM" id="SSF52540">
    <property type="entry name" value="P-loop containing nucleoside triphosphate hydrolases"/>
    <property type="match status" value="1"/>
</dbReference>
<dbReference type="Pfam" id="PF00005">
    <property type="entry name" value="ABC_tran"/>
    <property type="match status" value="1"/>
</dbReference>
<dbReference type="SMART" id="SM00382">
    <property type="entry name" value="AAA"/>
    <property type="match status" value="1"/>
</dbReference>
<dbReference type="PANTHER" id="PTHR42781:SF4">
    <property type="entry name" value="SPERMIDINE_PUTRESCINE IMPORT ATP-BINDING PROTEIN POTA"/>
    <property type="match status" value="1"/>
</dbReference>
<dbReference type="InterPro" id="IPR017871">
    <property type="entry name" value="ABC_transporter-like_CS"/>
</dbReference>
<evidence type="ECO:0000256" key="2">
    <source>
        <dbReference type="ARBA" id="ARBA00022741"/>
    </source>
</evidence>
<reference evidence="5 6" key="1">
    <citation type="submission" date="2013-10" db="EMBL/GenBank/DDBJ databases">
        <title>Salinisphaera japonica YTM-1 Genome Sequencing.</title>
        <authorList>
            <person name="Lai Q."/>
            <person name="Li C."/>
            <person name="Shao Z."/>
        </authorList>
    </citation>
    <scope>NUCLEOTIDE SEQUENCE [LARGE SCALE GENOMIC DNA]</scope>
    <source>
        <strain evidence="5 6">YTM-1</strain>
    </source>
</reference>
<dbReference type="Proteomes" id="UP000285310">
    <property type="component" value="Unassembled WGS sequence"/>
</dbReference>
<dbReference type="RefSeq" id="WP_123658559.1">
    <property type="nucleotide sequence ID" value="NZ_AYKG01000032.1"/>
</dbReference>
<dbReference type="FunCoup" id="A0A423PMQ6">
    <property type="interactions" value="261"/>
</dbReference>
<dbReference type="InterPro" id="IPR013611">
    <property type="entry name" value="Transp-assoc_OB_typ2"/>
</dbReference>
<keyword evidence="2" id="KW-0547">Nucleotide-binding</keyword>
<dbReference type="InterPro" id="IPR027417">
    <property type="entry name" value="P-loop_NTPase"/>
</dbReference>
<dbReference type="AlphaFoldDB" id="A0A423PMQ6"/>
<dbReference type="PROSITE" id="PS50893">
    <property type="entry name" value="ABC_TRANSPORTER_2"/>
    <property type="match status" value="1"/>
</dbReference>
<dbReference type="SUPFAM" id="SSF50331">
    <property type="entry name" value="MOP-like"/>
    <property type="match status" value="1"/>
</dbReference>
<dbReference type="FunFam" id="3.40.50.300:FF:000042">
    <property type="entry name" value="Maltose/maltodextrin ABC transporter, ATP-binding protein"/>
    <property type="match status" value="1"/>
</dbReference>
<dbReference type="InterPro" id="IPR003439">
    <property type="entry name" value="ABC_transporter-like_ATP-bd"/>
</dbReference>
<evidence type="ECO:0000256" key="3">
    <source>
        <dbReference type="ARBA" id="ARBA00022840"/>
    </source>
</evidence>
<keyword evidence="1" id="KW-0813">Transport</keyword>
<evidence type="ECO:0000256" key="1">
    <source>
        <dbReference type="ARBA" id="ARBA00022448"/>
    </source>
</evidence>
<proteinExistence type="predicted"/>
<dbReference type="InterPro" id="IPR050093">
    <property type="entry name" value="ABC_SmlMolc_Importer"/>
</dbReference>
<dbReference type="EMBL" id="AYKG01000032">
    <property type="protein sequence ID" value="ROO26869.1"/>
    <property type="molecule type" value="Genomic_DNA"/>
</dbReference>
<dbReference type="GO" id="GO:0140359">
    <property type="term" value="F:ABC-type transporter activity"/>
    <property type="evidence" value="ECO:0007669"/>
    <property type="project" value="UniProtKB-ARBA"/>
</dbReference>
<dbReference type="Pfam" id="PF08402">
    <property type="entry name" value="TOBE_2"/>
    <property type="match status" value="1"/>
</dbReference>
<dbReference type="PANTHER" id="PTHR42781">
    <property type="entry name" value="SPERMIDINE/PUTRESCINE IMPORT ATP-BINDING PROTEIN POTA"/>
    <property type="match status" value="1"/>
</dbReference>
<dbReference type="OrthoDB" id="9802264at2"/>
<gene>
    <name evidence="5" type="ORF">SAJA_10360</name>
</gene>
<comment type="caution">
    <text evidence="5">The sequence shown here is derived from an EMBL/GenBank/DDBJ whole genome shotgun (WGS) entry which is preliminary data.</text>
</comment>
<dbReference type="InterPro" id="IPR003593">
    <property type="entry name" value="AAA+_ATPase"/>
</dbReference>
<evidence type="ECO:0000313" key="5">
    <source>
        <dbReference type="EMBL" id="ROO26869.1"/>
    </source>
</evidence>
<dbReference type="InParanoid" id="A0A423PMQ6"/>
<dbReference type="GO" id="GO:0016887">
    <property type="term" value="F:ATP hydrolysis activity"/>
    <property type="evidence" value="ECO:0007669"/>
    <property type="project" value="InterPro"/>
</dbReference>
<evidence type="ECO:0000259" key="4">
    <source>
        <dbReference type="PROSITE" id="PS50893"/>
    </source>
</evidence>
<accession>A0A423PMQ6</accession>
<keyword evidence="3" id="KW-0067">ATP-binding</keyword>
<sequence>MTQPSSPTVSPDTADNTPRADTAIRLRGLYQAFGADAVALAGVDLDIPAGSFFTLLGPSGCGKTSLLRVIAGLDTPDAGTLHIGARDVTRVAAHKRNVNTVFQSYALFGHLDVAGNIGFGLRMHGHDRATINDRVQKTAAFIQIDNLLGRRIDQLSGGQRQRVALARALVNEPDVLLLDEPLSALDAGLRSRLQLELLRIQRRLGMTFVFVTHDQDEAMVMSDYVAVLNEGRIEQVGTPATLYERPANPFVARFMGHANLFAIRARDATGLTTDFGRLAGEFARADHVLIRPEIMTIHAADAPEVASAGDNVIHGRVRERLYRGSRMEYTVAAGETELVVVDDNRGQGMFEIGAGVALVMETTGVVTLDG</sequence>
<evidence type="ECO:0000313" key="6">
    <source>
        <dbReference type="Proteomes" id="UP000285310"/>
    </source>
</evidence>
<dbReference type="InterPro" id="IPR008995">
    <property type="entry name" value="Mo/tungstate-bd_C_term_dom"/>
</dbReference>
<name>A0A423PMQ6_9GAMM</name>
<feature type="domain" description="ABC transporter" evidence="4">
    <location>
        <begin position="24"/>
        <end position="255"/>
    </location>
</feature>
<dbReference type="Gene3D" id="3.40.50.300">
    <property type="entry name" value="P-loop containing nucleotide triphosphate hydrolases"/>
    <property type="match status" value="1"/>
</dbReference>
<organism evidence="5 6">
    <name type="scientific">Salinisphaera japonica YTM-1</name>
    <dbReference type="NCBI Taxonomy" id="1209778"/>
    <lineage>
        <taxon>Bacteria</taxon>
        <taxon>Pseudomonadati</taxon>
        <taxon>Pseudomonadota</taxon>
        <taxon>Gammaproteobacteria</taxon>
        <taxon>Salinisphaerales</taxon>
        <taxon>Salinisphaeraceae</taxon>
        <taxon>Salinisphaera</taxon>
    </lineage>
</organism>
<dbReference type="PROSITE" id="PS00211">
    <property type="entry name" value="ABC_TRANSPORTER_1"/>
    <property type="match status" value="1"/>
</dbReference>